<name>A0ACB5SEY6_9PEZI</name>
<protein>
    <submittedName>
        <fullName evidence="1">Uncharacterized protein LTHEOB_12917</fullName>
    </submittedName>
</protein>
<comment type="caution">
    <text evidence="1">The sequence shown here is derived from an EMBL/GenBank/DDBJ whole genome shotgun (WGS) entry which is preliminary data.</text>
</comment>
<dbReference type="EMBL" id="BSXG01000327">
    <property type="protein sequence ID" value="GME37541.1"/>
    <property type="molecule type" value="Genomic_DNA"/>
</dbReference>
<evidence type="ECO:0000313" key="1">
    <source>
        <dbReference type="EMBL" id="GME37541.1"/>
    </source>
</evidence>
<dbReference type="Proteomes" id="UP001165186">
    <property type="component" value="Unassembled WGS sequence"/>
</dbReference>
<gene>
    <name evidence="1" type="primary">g2244</name>
    <name evidence="1" type="ORF">NpPPO83_00002244</name>
</gene>
<keyword evidence="2" id="KW-1185">Reference proteome</keyword>
<accession>A0ACB5SEY6</accession>
<reference evidence="1" key="1">
    <citation type="submission" date="2024-09" db="EMBL/GenBank/DDBJ databases">
        <title>Draft Genome Sequences of Neofusicoccum parvum.</title>
        <authorList>
            <person name="Ashida A."/>
            <person name="Camagna M."/>
            <person name="Tanaka A."/>
            <person name="Takemoto D."/>
        </authorList>
    </citation>
    <scope>NUCLEOTIDE SEQUENCE</scope>
    <source>
        <strain evidence="1">PPO83</strain>
    </source>
</reference>
<sequence length="428" mass="46064">MEENAVADRSRAWKQVLMFFVRTQQEHDWRSLEYRFTRRQSRAFTRLMEEAEQAVKQEEGGGRGEEESEEGGEGSDNDEGEGEGSSSSSSSQRGADSERRQQLPPKLSGIQKACLDFCIELLNQRITRREYDSALVCALAVQGVTPTGWREPGLYTAILSAIIKVGRFMVVQKALEMVGPAAAAAAEGEEDGREEFSSGGSAWDFEEEEEEEEEEEDGTGSCGGGDAGSSSSRTSSPQGNCSSQDSSRTGSTQGNCSSQDSSRTGSSQNSSASSSSASSSASSSRGQGGRSSAGQGSAGQDSASSSGQDSASSSGQDSASSRTSSGQGSARDSSGRSKRSRYSQMKMSCLELVTKIIDSFIIRGSHSPIQWILDLRTYRMKIHYNTTTKGHVGWNGREQLLYQGIQFTMAKFRGMVHGLLNDSRQLLL</sequence>
<organism evidence="1 2">
    <name type="scientific">Neofusicoccum parvum</name>
    <dbReference type="NCBI Taxonomy" id="310453"/>
    <lineage>
        <taxon>Eukaryota</taxon>
        <taxon>Fungi</taxon>
        <taxon>Dikarya</taxon>
        <taxon>Ascomycota</taxon>
        <taxon>Pezizomycotina</taxon>
        <taxon>Dothideomycetes</taxon>
        <taxon>Dothideomycetes incertae sedis</taxon>
        <taxon>Botryosphaeriales</taxon>
        <taxon>Botryosphaeriaceae</taxon>
        <taxon>Neofusicoccum</taxon>
    </lineage>
</organism>
<evidence type="ECO:0000313" key="2">
    <source>
        <dbReference type="Proteomes" id="UP001165186"/>
    </source>
</evidence>
<proteinExistence type="predicted"/>